<dbReference type="Proteomes" id="UP000887577">
    <property type="component" value="Unplaced"/>
</dbReference>
<sequence>MFCHAGVRRRRRWCELIRIDSGQRKGSLQIAAQTQQHHLLTFRWSPPCAGITRAQRQPADPVGFKVARFHPTKPVFPVHFGDYTYADQIGDKAHDFG</sequence>
<protein>
    <submittedName>
        <fullName evidence="2">Uncharacterized protein</fullName>
    </submittedName>
</protein>
<evidence type="ECO:0000313" key="1">
    <source>
        <dbReference type="Proteomes" id="UP000887577"/>
    </source>
</evidence>
<dbReference type="AlphaFoldDB" id="A0A914YNJ0"/>
<name>A0A914YNJ0_9BILA</name>
<accession>A0A914YNJ0</accession>
<keyword evidence="1" id="KW-1185">Reference proteome</keyword>
<evidence type="ECO:0000313" key="2">
    <source>
        <dbReference type="WBParaSite" id="PSU_v2.g20533.t1"/>
    </source>
</evidence>
<organism evidence="1 2">
    <name type="scientific">Panagrolaimus superbus</name>
    <dbReference type="NCBI Taxonomy" id="310955"/>
    <lineage>
        <taxon>Eukaryota</taxon>
        <taxon>Metazoa</taxon>
        <taxon>Ecdysozoa</taxon>
        <taxon>Nematoda</taxon>
        <taxon>Chromadorea</taxon>
        <taxon>Rhabditida</taxon>
        <taxon>Tylenchina</taxon>
        <taxon>Panagrolaimomorpha</taxon>
        <taxon>Panagrolaimoidea</taxon>
        <taxon>Panagrolaimidae</taxon>
        <taxon>Panagrolaimus</taxon>
    </lineage>
</organism>
<dbReference type="WBParaSite" id="PSU_v2.g20533.t1">
    <property type="protein sequence ID" value="PSU_v2.g20533.t1"/>
    <property type="gene ID" value="PSU_v2.g20533"/>
</dbReference>
<proteinExistence type="predicted"/>
<reference evidence="2" key="1">
    <citation type="submission" date="2022-11" db="UniProtKB">
        <authorList>
            <consortium name="WormBaseParasite"/>
        </authorList>
    </citation>
    <scope>IDENTIFICATION</scope>
</reference>